<dbReference type="GO" id="GO:0000976">
    <property type="term" value="F:transcription cis-regulatory region binding"/>
    <property type="evidence" value="ECO:0007669"/>
    <property type="project" value="TreeGrafter"/>
</dbReference>
<evidence type="ECO:0000259" key="5">
    <source>
        <dbReference type="PROSITE" id="PS50932"/>
    </source>
</evidence>
<dbReference type="PROSITE" id="PS50932">
    <property type="entry name" value="HTH_LACI_2"/>
    <property type="match status" value="1"/>
</dbReference>
<proteinExistence type="predicted"/>
<sequence>MYERSRIKDIADRAGVSTATVSRALSGSGLVAEATEKRIRAAALELDYRPNIAARNLRMQRSMAILLVVRDVSNPFYLEIFKGVEAEARAAGFSVLMGNANNDPLRAAEYFEMLQDGHADGMILMTGALGDEAVRSLKGPVRKPLVVALELIEDLDVPNVHIDNRKAAYEAVQHLIGLGHRRIAHVQGPMPEYMSIMRREGYQAAMADAGLLVADGYDLPGDYTLERGQSACRELFSRKDRPTAIFLANDEMAIGAINELRRLGFSVPSDVSIIGFDDIFLSETFYPPLTTVSQPRDEIGREAMRMLLKLISGEANTLPSRQLETTLSIRGTTGPAPAD</sequence>
<dbReference type="Pfam" id="PF13377">
    <property type="entry name" value="Peripla_BP_3"/>
    <property type="match status" value="1"/>
</dbReference>
<evidence type="ECO:0000256" key="1">
    <source>
        <dbReference type="ARBA" id="ARBA00022491"/>
    </source>
</evidence>
<gene>
    <name evidence="6" type="ORF">CEV31_2524</name>
</gene>
<dbReference type="PANTHER" id="PTHR30146">
    <property type="entry name" value="LACI-RELATED TRANSCRIPTIONAL REPRESSOR"/>
    <property type="match status" value="1"/>
</dbReference>
<dbReference type="AlphaFoldDB" id="A0A256FWT5"/>
<evidence type="ECO:0000256" key="3">
    <source>
        <dbReference type="ARBA" id="ARBA00023125"/>
    </source>
</evidence>
<dbReference type="Gene3D" id="3.40.50.2300">
    <property type="match status" value="2"/>
</dbReference>
<dbReference type="InterPro" id="IPR046335">
    <property type="entry name" value="LacI/GalR-like_sensor"/>
</dbReference>
<accession>A0A256FWT5</accession>
<dbReference type="InterPro" id="IPR000843">
    <property type="entry name" value="HTH_LacI"/>
</dbReference>
<dbReference type="InterPro" id="IPR028082">
    <property type="entry name" value="Peripla_BP_I"/>
</dbReference>
<dbReference type="Proteomes" id="UP000215590">
    <property type="component" value="Unassembled WGS sequence"/>
</dbReference>
<keyword evidence="3" id="KW-0238">DNA-binding</keyword>
<keyword evidence="1" id="KW-0678">Repressor</keyword>
<evidence type="ECO:0000313" key="7">
    <source>
        <dbReference type="Proteomes" id="UP000215590"/>
    </source>
</evidence>
<dbReference type="SMART" id="SM00354">
    <property type="entry name" value="HTH_LACI"/>
    <property type="match status" value="1"/>
</dbReference>
<dbReference type="SUPFAM" id="SSF53822">
    <property type="entry name" value="Periplasmic binding protein-like I"/>
    <property type="match status" value="1"/>
</dbReference>
<dbReference type="Gene3D" id="1.10.260.40">
    <property type="entry name" value="lambda repressor-like DNA-binding domains"/>
    <property type="match status" value="1"/>
</dbReference>
<dbReference type="RefSeq" id="WP_094507202.1">
    <property type="nucleotide sequence ID" value="NZ_JBHEEK010000002.1"/>
</dbReference>
<comment type="caution">
    <text evidence="6">The sequence shown here is derived from an EMBL/GenBank/DDBJ whole genome shotgun (WGS) entry which is preliminary data.</text>
</comment>
<dbReference type="PROSITE" id="PS00356">
    <property type="entry name" value="HTH_LACI_1"/>
    <property type="match status" value="1"/>
</dbReference>
<dbReference type="OrthoDB" id="8433438at2"/>
<keyword evidence="7" id="KW-1185">Reference proteome</keyword>
<evidence type="ECO:0000313" key="6">
    <source>
        <dbReference type="EMBL" id="OYR19176.1"/>
    </source>
</evidence>
<dbReference type="CDD" id="cd06284">
    <property type="entry name" value="PBP1_LacI-like"/>
    <property type="match status" value="1"/>
</dbReference>
<dbReference type="EMBL" id="NNRJ01000019">
    <property type="protein sequence ID" value="OYR19176.1"/>
    <property type="molecule type" value="Genomic_DNA"/>
</dbReference>
<keyword evidence="4" id="KW-0804">Transcription</keyword>
<dbReference type="PANTHER" id="PTHR30146:SF151">
    <property type="entry name" value="HTH-TYPE TRANSCRIPTIONAL REPRESSOR CYTR"/>
    <property type="match status" value="1"/>
</dbReference>
<evidence type="ECO:0000256" key="2">
    <source>
        <dbReference type="ARBA" id="ARBA00023015"/>
    </source>
</evidence>
<keyword evidence="2" id="KW-0805">Transcription regulation</keyword>
<dbReference type="SUPFAM" id="SSF47413">
    <property type="entry name" value="lambda repressor-like DNA-binding domains"/>
    <property type="match status" value="1"/>
</dbReference>
<organism evidence="6 7">
    <name type="scientific">Brucella thiophenivorans</name>
    <dbReference type="NCBI Taxonomy" id="571255"/>
    <lineage>
        <taxon>Bacteria</taxon>
        <taxon>Pseudomonadati</taxon>
        <taxon>Pseudomonadota</taxon>
        <taxon>Alphaproteobacteria</taxon>
        <taxon>Hyphomicrobiales</taxon>
        <taxon>Brucellaceae</taxon>
        <taxon>Brucella/Ochrobactrum group</taxon>
        <taxon>Brucella</taxon>
    </lineage>
</organism>
<reference evidence="6 7" key="1">
    <citation type="submission" date="2017-07" db="EMBL/GenBank/DDBJ databases">
        <title>Phylogenetic study on the rhizospheric bacterium Ochrobactrum sp. A44.</title>
        <authorList>
            <person name="Krzyzanowska D.M."/>
            <person name="Ossowicki A."/>
            <person name="Rajewska M."/>
            <person name="Maciag T."/>
            <person name="Kaczynski Z."/>
            <person name="Czerwicka M."/>
            <person name="Jafra S."/>
        </authorList>
    </citation>
    <scope>NUCLEOTIDE SEQUENCE [LARGE SCALE GENOMIC DNA]</scope>
    <source>
        <strain evidence="6 7">DSM 7216</strain>
    </source>
</reference>
<protein>
    <submittedName>
        <fullName evidence="6">Periplasmic binding and sugar binding domain of LacI family protein</fullName>
    </submittedName>
</protein>
<dbReference type="CDD" id="cd01392">
    <property type="entry name" value="HTH_LacI"/>
    <property type="match status" value="1"/>
</dbReference>
<name>A0A256FWT5_9HYPH</name>
<evidence type="ECO:0000256" key="4">
    <source>
        <dbReference type="ARBA" id="ARBA00023163"/>
    </source>
</evidence>
<dbReference type="Pfam" id="PF00356">
    <property type="entry name" value="LacI"/>
    <property type="match status" value="1"/>
</dbReference>
<dbReference type="GO" id="GO:0003700">
    <property type="term" value="F:DNA-binding transcription factor activity"/>
    <property type="evidence" value="ECO:0007669"/>
    <property type="project" value="TreeGrafter"/>
</dbReference>
<feature type="domain" description="HTH lacI-type" evidence="5">
    <location>
        <begin position="5"/>
        <end position="59"/>
    </location>
</feature>
<dbReference type="InterPro" id="IPR010982">
    <property type="entry name" value="Lambda_DNA-bd_dom_sf"/>
</dbReference>